<dbReference type="STRING" id="70415.A0A5S6QB71"/>
<sequence length="201" mass="23116">MKAIKRQCTFVHGVSALLILLFDLTTTIAALDKSNWIPVYPLIPLGQEVKHKSTAVPHEPYTESSVWEDRRPITHERLEVTQEYQEVTHESLELGSEYTTPVVLHGNVRSTSLDDFYAQFPQQEISYAQSSGTEQECQLHRDCYASREPKEWCHLIEQTQYSSRGCFCDKALGKCVIDRIKSGRLEWTYCTLMNADPCEIR</sequence>
<protein>
    <submittedName>
        <fullName evidence="3">Secreted protein</fullName>
    </submittedName>
</protein>
<dbReference type="InterPro" id="IPR008451">
    <property type="entry name" value="Chromadorea_ALT"/>
</dbReference>
<evidence type="ECO:0000256" key="1">
    <source>
        <dbReference type="SAM" id="SignalP"/>
    </source>
</evidence>
<reference evidence="3" key="1">
    <citation type="submission" date="2019-12" db="UniProtKB">
        <authorList>
            <consortium name="WormBaseParasite"/>
        </authorList>
    </citation>
    <scope>IDENTIFICATION</scope>
</reference>
<organism evidence="2 3">
    <name type="scientific">Trichuris muris</name>
    <name type="common">Mouse whipworm</name>
    <dbReference type="NCBI Taxonomy" id="70415"/>
    <lineage>
        <taxon>Eukaryota</taxon>
        <taxon>Metazoa</taxon>
        <taxon>Ecdysozoa</taxon>
        <taxon>Nematoda</taxon>
        <taxon>Enoplea</taxon>
        <taxon>Dorylaimia</taxon>
        <taxon>Trichinellida</taxon>
        <taxon>Trichuridae</taxon>
        <taxon>Trichuris</taxon>
    </lineage>
</organism>
<keyword evidence="1" id="KW-0732">Signal</keyword>
<proteinExistence type="predicted"/>
<evidence type="ECO:0000313" key="2">
    <source>
        <dbReference type="Proteomes" id="UP000046395"/>
    </source>
</evidence>
<accession>A0A5S6QB71</accession>
<dbReference type="AlphaFoldDB" id="A0A5S6QB71"/>
<evidence type="ECO:0000313" key="3">
    <source>
        <dbReference type="WBParaSite" id="TMUE_1000004345.1"/>
    </source>
</evidence>
<name>A0A5S6QB71_TRIMR</name>
<dbReference type="Proteomes" id="UP000046395">
    <property type="component" value="Unassembled WGS sequence"/>
</dbReference>
<feature type="signal peptide" evidence="1">
    <location>
        <begin position="1"/>
        <end position="29"/>
    </location>
</feature>
<feature type="chain" id="PRO_5024360886" evidence="1">
    <location>
        <begin position="30"/>
        <end position="201"/>
    </location>
</feature>
<dbReference type="Pfam" id="PF05535">
    <property type="entry name" value="Chromadorea_ALT"/>
    <property type="match status" value="1"/>
</dbReference>
<keyword evidence="2" id="KW-1185">Reference proteome</keyword>
<dbReference type="WBParaSite" id="TMUE_1000004345.1">
    <property type="protein sequence ID" value="TMUE_1000004345.1"/>
    <property type="gene ID" value="WBGene00294718"/>
</dbReference>